<protein>
    <recommendedName>
        <fullName evidence="7">EamA domain-containing protein</fullName>
    </recommendedName>
</protein>
<keyword evidence="2" id="KW-1003">Cell membrane</keyword>
<sequence length="396" mass="42912">MTHIWRDSSLYLSRPKVDYVKEQTLLQSEQKDVDTTPGQITNERTLGILILLTVPLAWGTYTPVVKYMYDRMDPSVPGFVFSAGYYLVAAAVLSGLNWFSTRNDESGDDVMQDETNASTIGGLELGSYLFLGNGFQVVGLQTVPADRAAFLVQLTTVMVPLVSAWVSGRGSTSVPLMTWLSCIIAFAGVIIMGMDDNGQSAQMLSPDHLDWNGIISSIQISQGDGLIILAALAYTMHVVRLGVYAPKTRPLTLAASKARTEAIFSVVLVMALTLAASFRTTPEFVQQLGREISTYFETMQSMLRDNDSAIATSSSVLISAILWTGMITSAYTIYAQSFGQRRINPVDSNLIYTTQPLFSSLFAYGLLGEQLGLSGWVGAALIGLALGLVAFGKEAE</sequence>
<dbReference type="Proteomes" id="UP001530400">
    <property type="component" value="Unassembled WGS sequence"/>
</dbReference>
<gene>
    <name evidence="8" type="ORF">ACHAWO_010359</name>
</gene>
<dbReference type="InterPro" id="IPR000620">
    <property type="entry name" value="EamA_dom"/>
</dbReference>
<evidence type="ECO:0000256" key="4">
    <source>
        <dbReference type="ARBA" id="ARBA00022989"/>
    </source>
</evidence>
<accession>A0ABD3N3M1</accession>
<feature type="transmembrane region" description="Helical" evidence="6">
    <location>
        <begin position="76"/>
        <end position="99"/>
    </location>
</feature>
<dbReference type="AlphaFoldDB" id="A0ABD3N3M1"/>
<comment type="caution">
    <text evidence="8">The sequence shown here is derived from an EMBL/GenBank/DDBJ whole genome shotgun (WGS) entry which is preliminary data.</text>
</comment>
<evidence type="ECO:0000256" key="2">
    <source>
        <dbReference type="ARBA" id="ARBA00022475"/>
    </source>
</evidence>
<dbReference type="SUPFAM" id="SSF103481">
    <property type="entry name" value="Multidrug resistance efflux transporter EmrE"/>
    <property type="match status" value="2"/>
</dbReference>
<name>A0ABD3N3M1_9STRA</name>
<feature type="transmembrane region" description="Helical" evidence="6">
    <location>
        <begin position="214"/>
        <end position="239"/>
    </location>
</feature>
<evidence type="ECO:0000313" key="8">
    <source>
        <dbReference type="EMBL" id="KAL3770694.1"/>
    </source>
</evidence>
<reference evidence="8 9" key="1">
    <citation type="submission" date="2024-10" db="EMBL/GenBank/DDBJ databases">
        <title>Updated reference genomes for cyclostephanoid diatoms.</title>
        <authorList>
            <person name="Roberts W.R."/>
            <person name="Alverson A.J."/>
        </authorList>
    </citation>
    <scope>NUCLEOTIDE SEQUENCE [LARGE SCALE GENOMIC DNA]</scope>
    <source>
        <strain evidence="8 9">AJA010-31</strain>
    </source>
</reference>
<keyword evidence="4 6" id="KW-1133">Transmembrane helix</keyword>
<evidence type="ECO:0000256" key="3">
    <source>
        <dbReference type="ARBA" id="ARBA00022692"/>
    </source>
</evidence>
<feature type="transmembrane region" description="Helical" evidence="6">
    <location>
        <begin position="46"/>
        <end position="64"/>
    </location>
</feature>
<feature type="transmembrane region" description="Helical" evidence="6">
    <location>
        <begin position="148"/>
        <end position="167"/>
    </location>
</feature>
<evidence type="ECO:0000313" key="9">
    <source>
        <dbReference type="Proteomes" id="UP001530400"/>
    </source>
</evidence>
<keyword evidence="5 6" id="KW-0472">Membrane</keyword>
<organism evidence="8 9">
    <name type="scientific">Cyclotella atomus</name>
    <dbReference type="NCBI Taxonomy" id="382360"/>
    <lineage>
        <taxon>Eukaryota</taxon>
        <taxon>Sar</taxon>
        <taxon>Stramenopiles</taxon>
        <taxon>Ochrophyta</taxon>
        <taxon>Bacillariophyta</taxon>
        <taxon>Coscinodiscophyceae</taxon>
        <taxon>Thalassiosirophycidae</taxon>
        <taxon>Stephanodiscales</taxon>
        <taxon>Stephanodiscaceae</taxon>
        <taxon>Cyclotella</taxon>
    </lineage>
</organism>
<dbReference type="InterPro" id="IPR051258">
    <property type="entry name" value="Diverse_Substrate_Transporter"/>
</dbReference>
<feature type="transmembrane region" description="Helical" evidence="6">
    <location>
        <begin position="373"/>
        <end position="391"/>
    </location>
</feature>
<dbReference type="InterPro" id="IPR037185">
    <property type="entry name" value="EmrE-like"/>
</dbReference>
<dbReference type="PANTHER" id="PTHR42920:SF5">
    <property type="entry name" value="EAMA DOMAIN-CONTAINING PROTEIN"/>
    <property type="match status" value="1"/>
</dbReference>
<dbReference type="EMBL" id="JALLPJ020001303">
    <property type="protein sequence ID" value="KAL3770694.1"/>
    <property type="molecule type" value="Genomic_DNA"/>
</dbReference>
<feature type="transmembrane region" description="Helical" evidence="6">
    <location>
        <begin position="174"/>
        <end position="194"/>
    </location>
</feature>
<dbReference type="GO" id="GO:0005886">
    <property type="term" value="C:plasma membrane"/>
    <property type="evidence" value="ECO:0007669"/>
    <property type="project" value="UniProtKB-SubCell"/>
</dbReference>
<evidence type="ECO:0000256" key="6">
    <source>
        <dbReference type="SAM" id="Phobius"/>
    </source>
</evidence>
<feature type="transmembrane region" description="Helical" evidence="6">
    <location>
        <begin position="309"/>
        <end position="334"/>
    </location>
</feature>
<comment type="subcellular location">
    <subcellularLocation>
        <location evidence="1">Cell membrane</location>
        <topology evidence="1">Multi-pass membrane protein</topology>
    </subcellularLocation>
</comment>
<evidence type="ECO:0000259" key="7">
    <source>
        <dbReference type="Pfam" id="PF00892"/>
    </source>
</evidence>
<feature type="domain" description="EamA" evidence="7">
    <location>
        <begin position="46"/>
        <end position="192"/>
    </location>
</feature>
<evidence type="ECO:0000256" key="1">
    <source>
        <dbReference type="ARBA" id="ARBA00004651"/>
    </source>
</evidence>
<dbReference type="PANTHER" id="PTHR42920">
    <property type="entry name" value="OS03G0707200 PROTEIN-RELATED"/>
    <property type="match status" value="1"/>
</dbReference>
<evidence type="ECO:0000256" key="5">
    <source>
        <dbReference type="ARBA" id="ARBA00023136"/>
    </source>
</evidence>
<keyword evidence="9" id="KW-1185">Reference proteome</keyword>
<proteinExistence type="predicted"/>
<keyword evidence="3 6" id="KW-0812">Transmembrane</keyword>
<dbReference type="Pfam" id="PF00892">
    <property type="entry name" value="EamA"/>
    <property type="match status" value="1"/>
</dbReference>